<dbReference type="EMBL" id="KQ124698">
    <property type="protein sequence ID" value="KMS64714.1"/>
    <property type="molecule type" value="Genomic_DNA"/>
</dbReference>
<organism evidence="2 3">
    <name type="scientific">Beta vulgaris subsp. vulgaris</name>
    <name type="common">Beet</name>
    <dbReference type="NCBI Taxonomy" id="3555"/>
    <lineage>
        <taxon>Eukaryota</taxon>
        <taxon>Viridiplantae</taxon>
        <taxon>Streptophyta</taxon>
        <taxon>Embryophyta</taxon>
        <taxon>Tracheophyta</taxon>
        <taxon>Spermatophyta</taxon>
        <taxon>Magnoliopsida</taxon>
        <taxon>eudicotyledons</taxon>
        <taxon>Gunneridae</taxon>
        <taxon>Pentapetalae</taxon>
        <taxon>Caryophyllales</taxon>
        <taxon>Chenopodiaceae</taxon>
        <taxon>Betoideae</taxon>
        <taxon>Beta</taxon>
    </lineage>
</organism>
<gene>
    <name evidence="2" type="ORF">BVRB_017430</name>
</gene>
<dbReference type="Gene3D" id="1.10.472.10">
    <property type="entry name" value="Cyclin-like"/>
    <property type="match status" value="1"/>
</dbReference>
<protein>
    <recommendedName>
        <fullName evidence="1">Cyclin N-terminal domain-containing protein</fullName>
    </recommendedName>
</protein>
<name>A0A0J7YM43_BETVV</name>
<dbReference type="Proteomes" id="UP000035740">
    <property type="component" value="Unassembled WGS sequence"/>
</dbReference>
<dbReference type="GO" id="GO:0051726">
    <property type="term" value="P:regulation of cell cycle"/>
    <property type="evidence" value="ECO:0007669"/>
    <property type="project" value="InterPro"/>
</dbReference>
<proteinExistence type="predicted"/>
<reference evidence="2 3" key="1">
    <citation type="journal article" date="2014" name="Nature">
        <title>The genome of the recently domesticated crop plant sugar beet (Beta vulgaris).</title>
        <authorList>
            <person name="Dohm J.C."/>
            <person name="Minoche A.E."/>
            <person name="Holtgrawe D."/>
            <person name="Capella-Gutierrez S."/>
            <person name="Zakrzewski F."/>
            <person name="Tafer H."/>
            <person name="Rupp O."/>
            <person name="Sorensen T.R."/>
            <person name="Stracke R."/>
            <person name="Reinhardt R."/>
            <person name="Goesmann A."/>
            <person name="Kraft T."/>
            <person name="Schulz B."/>
            <person name="Stadler P.F."/>
            <person name="Schmidt T."/>
            <person name="Gabaldon T."/>
            <person name="Lehrach H."/>
            <person name="Weisshaar B."/>
            <person name="Himmelbauer H."/>
        </authorList>
    </citation>
    <scope>NUCLEOTIDE SEQUENCE [LARGE SCALE GENOMIC DNA]</scope>
    <source>
        <tissue evidence="2">Taproot</tissue>
    </source>
</reference>
<evidence type="ECO:0000259" key="1">
    <source>
        <dbReference type="Pfam" id="PF00134"/>
    </source>
</evidence>
<dbReference type="PANTHER" id="PTHR22896:SF0">
    <property type="entry name" value="CYCLIN N-TERMINAL DOMAIN-CONTAINING PROTEIN"/>
    <property type="match status" value="1"/>
</dbReference>
<dbReference type="PANTHER" id="PTHR22896">
    <property type="entry name" value="CDK5 AND ABL1 ENZYME SUBSTRATE 1"/>
    <property type="match status" value="1"/>
</dbReference>
<dbReference type="OrthoDB" id="5353095at2759"/>
<keyword evidence="3" id="KW-1185">Reference proteome</keyword>
<feature type="non-terminal residue" evidence="2">
    <location>
        <position position="116"/>
    </location>
</feature>
<accession>A0A0J7YM43</accession>
<feature type="domain" description="Cyclin N-terminal" evidence="1">
    <location>
        <begin position="24"/>
        <end position="116"/>
    </location>
</feature>
<dbReference type="Pfam" id="PF00134">
    <property type="entry name" value="Cyclin_N"/>
    <property type="match status" value="1"/>
</dbReference>
<dbReference type="Gramene" id="KMS64714">
    <property type="protein sequence ID" value="KMS64714"/>
    <property type="gene ID" value="BVRB_017430"/>
</dbReference>
<dbReference type="InterPro" id="IPR012388">
    <property type="entry name" value="CABLES1/2"/>
</dbReference>
<dbReference type="InterPro" id="IPR006671">
    <property type="entry name" value="Cyclin_N"/>
</dbReference>
<dbReference type="InterPro" id="IPR036915">
    <property type="entry name" value="Cyclin-like_sf"/>
</dbReference>
<evidence type="ECO:0000313" key="2">
    <source>
        <dbReference type="EMBL" id="KMS64714.1"/>
    </source>
</evidence>
<sequence length="116" mass="13162">MNRQFSMKHPWLHPSMSLSKIRSVKNKMLAVIRELDMEISTAAIACAYFEMLLIKGAIKKEIRNVLAAVCLLLASKFNAGAGDQVELLDSACDIFRVRRQNVLDLELYGFVQLEFN</sequence>
<dbReference type="SUPFAM" id="SSF47954">
    <property type="entry name" value="Cyclin-like"/>
    <property type="match status" value="1"/>
</dbReference>
<evidence type="ECO:0000313" key="3">
    <source>
        <dbReference type="Proteomes" id="UP000035740"/>
    </source>
</evidence>
<dbReference type="AlphaFoldDB" id="A0A0J7YM43"/>